<feature type="binding site" evidence="9">
    <location>
        <position position="65"/>
    </location>
    <ligand>
        <name>Mg(2+)</name>
        <dbReference type="ChEBI" id="CHEBI:18420"/>
    </ligand>
</feature>
<dbReference type="Proteomes" id="UP000248917">
    <property type="component" value="Unassembled WGS sequence"/>
</dbReference>
<keyword evidence="2 9" id="KW-0808">Transferase</keyword>
<keyword evidence="5 9" id="KW-0784">Thiamine biosynthesis</keyword>
<dbReference type="InterPro" id="IPR013785">
    <property type="entry name" value="Aldolase_TIM"/>
</dbReference>
<comment type="function">
    <text evidence="9">Condenses 4-methyl-5-(beta-hydroxyethyl)thiazole monophosphate (THZ-P) and 2-methyl-4-amino-5-hydroxymethyl pyrimidine pyrophosphate (HMP-PP) to form thiamine monophosphate (TMP).</text>
</comment>
<dbReference type="GO" id="GO:0009228">
    <property type="term" value="P:thiamine biosynthetic process"/>
    <property type="evidence" value="ECO:0007669"/>
    <property type="project" value="UniProtKB-KW"/>
</dbReference>
<feature type="binding site" evidence="9">
    <location>
        <position position="84"/>
    </location>
    <ligand>
        <name>Mg(2+)</name>
        <dbReference type="ChEBI" id="CHEBI:18420"/>
    </ligand>
</feature>
<feature type="binding site" evidence="9">
    <location>
        <begin position="32"/>
        <end position="36"/>
    </location>
    <ligand>
        <name>4-amino-2-methyl-5-(diphosphooxymethyl)pyrimidine</name>
        <dbReference type="ChEBI" id="CHEBI:57841"/>
    </ligand>
</feature>
<feature type="domain" description="Thiamine phosphate synthase/TenI" evidence="12">
    <location>
        <begin position="13"/>
        <end position="185"/>
    </location>
</feature>
<evidence type="ECO:0000256" key="3">
    <source>
        <dbReference type="ARBA" id="ARBA00022723"/>
    </source>
</evidence>
<keyword evidence="4 9" id="KW-0460">Magnesium</keyword>
<comment type="pathway">
    <text evidence="1 9 11">Cofactor biosynthesis; thiamine diphosphate biosynthesis; thiamine phosphate from 4-amino-2-methyl-5-diphosphomethylpyrimidine and 4-methyl-5-(2-phosphoethyl)-thiazole: step 1/1.</text>
</comment>
<comment type="cofactor">
    <cofactor evidence="9">
        <name>Mg(2+)</name>
        <dbReference type="ChEBI" id="CHEBI:18420"/>
    </cofactor>
    <text evidence="9">Binds 1 Mg(2+) ion per subunit.</text>
</comment>
<evidence type="ECO:0000256" key="7">
    <source>
        <dbReference type="ARBA" id="ARBA00047851"/>
    </source>
</evidence>
<dbReference type="NCBIfam" id="TIGR00693">
    <property type="entry name" value="thiE"/>
    <property type="match status" value="1"/>
</dbReference>
<organism evidence="13 14">
    <name type="scientific">Algoriphagus aquaeductus</name>
    <dbReference type="NCBI Taxonomy" id="475299"/>
    <lineage>
        <taxon>Bacteria</taxon>
        <taxon>Pseudomonadati</taxon>
        <taxon>Bacteroidota</taxon>
        <taxon>Cytophagia</taxon>
        <taxon>Cytophagales</taxon>
        <taxon>Cyclobacteriaceae</taxon>
        <taxon>Algoriphagus</taxon>
    </lineage>
</organism>
<evidence type="ECO:0000256" key="1">
    <source>
        <dbReference type="ARBA" id="ARBA00005165"/>
    </source>
</evidence>
<comment type="caution">
    <text evidence="9">Lacks conserved residue(s) required for the propagation of feature annotation.</text>
</comment>
<dbReference type="HAMAP" id="MF_00097">
    <property type="entry name" value="TMP_synthase"/>
    <property type="match status" value="1"/>
</dbReference>
<dbReference type="Gene3D" id="3.20.20.70">
    <property type="entry name" value="Aldolase class I"/>
    <property type="match status" value="1"/>
</dbReference>
<dbReference type="EMBL" id="QKTX01000011">
    <property type="protein sequence ID" value="PZV81010.1"/>
    <property type="molecule type" value="Genomic_DNA"/>
</dbReference>
<dbReference type="GO" id="GO:0005737">
    <property type="term" value="C:cytoplasm"/>
    <property type="evidence" value="ECO:0007669"/>
    <property type="project" value="TreeGrafter"/>
</dbReference>
<evidence type="ECO:0000313" key="13">
    <source>
        <dbReference type="EMBL" id="PZV81010.1"/>
    </source>
</evidence>
<evidence type="ECO:0000256" key="10">
    <source>
        <dbReference type="RuleBase" id="RU003826"/>
    </source>
</evidence>
<comment type="catalytic activity">
    <reaction evidence="6 9 10">
        <text>4-methyl-5-(2-phosphooxyethyl)-thiazole + 4-amino-2-methyl-5-(diphosphooxymethyl)pyrimidine + H(+) = thiamine phosphate + diphosphate</text>
        <dbReference type="Rhea" id="RHEA:22328"/>
        <dbReference type="ChEBI" id="CHEBI:15378"/>
        <dbReference type="ChEBI" id="CHEBI:33019"/>
        <dbReference type="ChEBI" id="CHEBI:37575"/>
        <dbReference type="ChEBI" id="CHEBI:57841"/>
        <dbReference type="ChEBI" id="CHEBI:58296"/>
        <dbReference type="EC" id="2.5.1.3"/>
    </reaction>
</comment>
<name>A0A326RYN9_9BACT</name>
<dbReference type="UniPathway" id="UPA00060">
    <property type="reaction ID" value="UER00141"/>
</dbReference>
<evidence type="ECO:0000256" key="5">
    <source>
        <dbReference type="ARBA" id="ARBA00022977"/>
    </source>
</evidence>
<comment type="catalytic activity">
    <reaction evidence="7 9 10">
        <text>2-(2-carboxy-4-methylthiazol-5-yl)ethyl phosphate + 4-amino-2-methyl-5-(diphosphooxymethyl)pyrimidine + 2 H(+) = thiamine phosphate + CO2 + diphosphate</text>
        <dbReference type="Rhea" id="RHEA:47848"/>
        <dbReference type="ChEBI" id="CHEBI:15378"/>
        <dbReference type="ChEBI" id="CHEBI:16526"/>
        <dbReference type="ChEBI" id="CHEBI:33019"/>
        <dbReference type="ChEBI" id="CHEBI:37575"/>
        <dbReference type="ChEBI" id="CHEBI:57841"/>
        <dbReference type="ChEBI" id="CHEBI:62890"/>
        <dbReference type="EC" id="2.5.1.3"/>
    </reaction>
</comment>
<dbReference type="InterPro" id="IPR022998">
    <property type="entry name" value="ThiamineP_synth_TenI"/>
</dbReference>
<dbReference type="GO" id="GO:0000287">
    <property type="term" value="F:magnesium ion binding"/>
    <property type="evidence" value="ECO:0007669"/>
    <property type="project" value="UniProtKB-UniRule"/>
</dbReference>
<dbReference type="AlphaFoldDB" id="A0A326RYN9"/>
<comment type="catalytic activity">
    <reaction evidence="8 9 10">
        <text>2-[(2R,5Z)-2-carboxy-4-methylthiazol-5(2H)-ylidene]ethyl phosphate + 4-amino-2-methyl-5-(diphosphooxymethyl)pyrimidine + 2 H(+) = thiamine phosphate + CO2 + diphosphate</text>
        <dbReference type="Rhea" id="RHEA:47844"/>
        <dbReference type="ChEBI" id="CHEBI:15378"/>
        <dbReference type="ChEBI" id="CHEBI:16526"/>
        <dbReference type="ChEBI" id="CHEBI:33019"/>
        <dbReference type="ChEBI" id="CHEBI:37575"/>
        <dbReference type="ChEBI" id="CHEBI:57841"/>
        <dbReference type="ChEBI" id="CHEBI:62899"/>
        <dbReference type="EC" id="2.5.1.3"/>
    </reaction>
</comment>
<dbReference type="RefSeq" id="WP_111393789.1">
    <property type="nucleotide sequence ID" value="NZ_JBJINY010000079.1"/>
</dbReference>
<comment type="caution">
    <text evidence="13">The sequence shown here is derived from an EMBL/GenBank/DDBJ whole genome shotgun (WGS) entry which is preliminary data.</text>
</comment>
<dbReference type="CDD" id="cd00564">
    <property type="entry name" value="TMP_TenI"/>
    <property type="match status" value="1"/>
</dbReference>
<evidence type="ECO:0000256" key="9">
    <source>
        <dbReference type="HAMAP-Rule" id="MF_00097"/>
    </source>
</evidence>
<accession>A0A326RYN9</accession>
<feature type="binding site" evidence="9">
    <location>
        <begin position="129"/>
        <end position="131"/>
    </location>
    <ligand>
        <name>2-[(2R,5Z)-2-carboxy-4-methylthiazol-5(2H)-ylidene]ethyl phosphate</name>
        <dbReference type="ChEBI" id="CHEBI:62899"/>
    </ligand>
</feature>
<evidence type="ECO:0000313" key="14">
    <source>
        <dbReference type="Proteomes" id="UP000248917"/>
    </source>
</evidence>
<dbReference type="InterPro" id="IPR034291">
    <property type="entry name" value="TMP_synthase"/>
</dbReference>
<dbReference type="EC" id="2.5.1.3" evidence="9"/>
<evidence type="ECO:0000256" key="4">
    <source>
        <dbReference type="ARBA" id="ARBA00022842"/>
    </source>
</evidence>
<feature type="binding site" evidence="9">
    <location>
        <position position="165"/>
    </location>
    <ligand>
        <name>2-[(2R,5Z)-2-carboxy-4-methylthiazol-5(2H)-ylidene]ethyl phosphate</name>
        <dbReference type="ChEBI" id="CHEBI:62899"/>
    </ligand>
</feature>
<comment type="similarity">
    <text evidence="9 10">Belongs to the thiamine-phosphate synthase family.</text>
</comment>
<evidence type="ECO:0000256" key="6">
    <source>
        <dbReference type="ARBA" id="ARBA00047334"/>
    </source>
</evidence>
<feature type="binding site" evidence="9">
    <location>
        <position position="64"/>
    </location>
    <ligand>
        <name>4-amino-2-methyl-5-(diphosphooxymethyl)pyrimidine</name>
        <dbReference type="ChEBI" id="CHEBI:57841"/>
    </ligand>
</feature>
<keyword evidence="3 9" id="KW-0479">Metal-binding</keyword>
<proteinExistence type="inferred from homology"/>
<dbReference type="PANTHER" id="PTHR20857">
    <property type="entry name" value="THIAMINE-PHOSPHATE PYROPHOSPHORYLASE"/>
    <property type="match status" value="1"/>
</dbReference>
<dbReference type="GO" id="GO:0009229">
    <property type="term" value="P:thiamine diphosphate biosynthetic process"/>
    <property type="evidence" value="ECO:0007669"/>
    <property type="project" value="UniProtKB-UniRule"/>
</dbReference>
<dbReference type="PANTHER" id="PTHR20857:SF15">
    <property type="entry name" value="THIAMINE-PHOSPHATE SYNTHASE"/>
    <property type="match status" value="1"/>
</dbReference>
<evidence type="ECO:0000256" key="11">
    <source>
        <dbReference type="RuleBase" id="RU004253"/>
    </source>
</evidence>
<dbReference type="Pfam" id="PF02581">
    <property type="entry name" value="TMP-TENI"/>
    <property type="match status" value="1"/>
</dbReference>
<gene>
    <name evidence="9" type="primary">thiE</name>
    <name evidence="13" type="ORF">CLV31_111180</name>
</gene>
<dbReference type="NCBIfam" id="NF000736">
    <property type="entry name" value="PRK00043.2-3"/>
    <property type="match status" value="1"/>
</dbReference>
<evidence type="ECO:0000259" key="12">
    <source>
        <dbReference type="Pfam" id="PF02581"/>
    </source>
</evidence>
<keyword evidence="14" id="KW-1185">Reference proteome</keyword>
<sequence>MYRFQYISQGQTPEEHLSNCKKVLTAGVKWIQLRMKNFPDEIVEKTALEVQSFCTQSGATFILNDNVNLAKKINADGVHLGLTDTAITEARLILGQNKIIGGTANTVEDVVQRIEERCDYIGLGPYRFTSTKDKLSPILGLEGYRAILNRLDDGHRKTPIVAIGGIQVEDISAILETGICGIALSGILTNSKNKKEIVERINTILYDPA</sequence>
<dbReference type="GO" id="GO:0004789">
    <property type="term" value="F:thiamine-phosphate diphosphorylase activity"/>
    <property type="evidence" value="ECO:0007669"/>
    <property type="project" value="UniProtKB-UniRule"/>
</dbReference>
<dbReference type="SUPFAM" id="SSF51391">
    <property type="entry name" value="Thiamin phosphate synthase"/>
    <property type="match status" value="1"/>
</dbReference>
<feature type="binding site" evidence="9">
    <location>
        <position position="103"/>
    </location>
    <ligand>
        <name>4-amino-2-methyl-5-(diphosphooxymethyl)pyrimidine</name>
        <dbReference type="ChEBI" id="CHEBI:57841"/>
    </ligand>
</feature>
<evidence type="ECO:0000256" key="2">
    <source>
        <dbReference type="ARBA" id="ARBA00022679"/>
    </source>
</evidence>
<feature type="binding site" evidence="9">
    <location>
        <position position="132"/>
    </location>
    <ligand>
        <name>4-amino-2-methyl-5-(diphosphooxymethyl)pyrimidine</name>
        <dbReference type="ChEBI" id="CHEBI:57841"/>
    </ligand>
</feature>
<reference evidence="13 14" key="1">
    <citation type="submission" date="2018-06" db="EMBL/GenBank/DDBJ databases">
        <title>Genomic Encyclopedia of Archaeal and Bacterial Type Strains, Phase II (KMG-II): from individual species to whole genera.</title>
        <authorList>
            <person name="Goeker M."/>
        </authorList>
    </citation>
    <scope>NUCLEOTIDE SEQUENCE [LARGE SCALE GENOMIC DNA]</scope>
    <source>
        <strain evidence="13 14">T4</strain>
    </source>
</reference>
<protein>
    <recommendedName>
        <fullName evidence="9">Thiamine-phosphate synthase</fullName>
        <shortName evidence="9">TP synthase</shortName>
        <shortName evidence="9">TPS</shortName>
        <ecNumber evidence="9">2.5.1.3</ecNumber>
    </recommendedName>
    <alternativeName>
        <fullName evidence="9">Thiamine-phosphate pyrophosphorylase</fullName>
        <shortName evidence="9">TMP pyrophosphorylase</shortName>
        <shortName evidence="9">TMP-PPase</shortName>
    </alternativeName>
</protein>
<dbReference type="OrthoDB" id="9812206at2"/>
<dbReference type="InterPro" id="IPR036206">
    <property type="entry name" value="ThiamineP_synth_sf"/>
</dbReference>
<evidence type="ECO:0000256" key="8">
    <source>
        <dbReference type="ARBA" id="ARBA00047883"/>
    </source>
</evidence>